<dbReference type="AlphaFoldDB" id="A0A1Y1N9G1"/>
<feature type="region of interest" description="Disordered" evidence="1">
    <location>
        <begin position="109"/>
        <end position="130"/>
    </location>
</feature>
<proteinExistence type="predicted"/>
<evidence type="ECO:0000313" key="2">
    <source>
        <dbReference type="EMBL" id="JAV92227.1"/>
    </source>
</evidence>
<evidence type="ECO:0000256" key="1">
    <source>
        <dbReference type="SAM" id="MobiDB-lite"/>
    </source>
</evidence>
<reference evidence="2" key="1">
    <citation type="journal article" date="2016" name="Sci. Rep.">
        <title>Molecular characterization of firefly nuptial gifts: a multi-omics approach sheds light on postcopulatory sexual selection.</title>
        <authorList>
            <person name="Al-Wathiqui N."/>
            <person name="Fallon T.R."/>
            <person name="South A."/>
            <person name="Weng J.K."/>
            <person name="Lewis S.M."/>
        </authorList>
    </citation>
    <scope>NUCLEOTIDE SEQUENCE</scope>
</reference>
<name>A0A1Y1N9G1_PHOPY</name>
<organism evidence="2">
    <name type="scientific">Photinus pyralis</name>
    <name type="common">Common eastern firefly</name>
    <name type="synonym">Lampyris pyralis</name>
    <dbReference type="NCBI Taxonomy" id="7054"/>
    <lineage>
        <taxon>Eukaryota</taxon>
        <taxon>Metazoa</taxon>
        <taxon>Ecdysozoa</taxon>
        <taxon>Arthropoda</taxon>
        <taxon>Hexapoda</taxon>
        <taxon>Insecta</taxon>
        <taxon>Pterygota</taxon>
        <taxon>Neoptera</taxon>
        <taxon>Endopterygota</taxon>
        <taxon>Coleoptera</taxon>
        <taxon>Polyphaga</taxon>
        <taxon>Elateriformia</taxon>
        <taxon>Elateroidea</taxon>
        <taxon>Lampyridae</taxon>
        <taxon>Lampyrinae</taxon>
        <taxon>Photinus</taxon>
    </lineage>
</organism>
<protein>
    <submittedName>
        <fullName evidence="2">Uncharacterized protein</fullName>
    </submittedName>
</protein>
<dbReference type="EMBL" id="GEZM01014006">
    <property type="protein sequence ID" value="JAV92227.1"/>
    <property type="molecule type" value="Transcribed_RNA"/>
</dbReference>
<sequence>MLLFSYQSMSGMSGVISPTNLSMYSPNVNTARGTQRSNMMPRWSTPLFSLDQEDFSMITHPVSGSNPETGTVILMDDTATTGSASDHNQCCTSSNLMCEADRFFQASVSGDGLETSTARENESLPTPKSP</sequence>
<accession>A0A1Y1N9G1</accession>